<dbReference type="Proteomes" id="UP000298138">
    <property type="component" value="Unassembled WGS sequence"/>
</dbReference>
<dbReference type="EMBL" id="ML220144">
    <property type="protein sequence ID" value="TGZ78180.1"/>
    <property type="molecule type" value="Genomic_DNA"/>
</dbReference>
<keyword evidence="1" id="KW-1133">Transmembrane helix</keyword>
<accession>A0A4S2MM82</accession>
<name>A0A4S2MM82_9PEZI</name>
<evidence type="ECO:0000313" key="3">
    <source>
        <dbReference type="Proteomes" id="UP000298138"/>
    </source>
</evidence>
<keyword evidence="1" id="KW-0812">Transmembrane</keyword>
<proteinExistence type="predicted"/>
<dbReference type="AlphaFoldDB" id="A0A4S2MM82"/>
<dbReference type="InParanoid" id="A0A4S2MM82"/>
<feature type="transmembrane region" description="Helical" evidence="1">
    <location>
        <begin position="12"/>
        <end position="33"/>
    </location>
</feature>
<evidence type="ECO:0000313" key="2">
    <source>
        <dbReference type="EMBL" id="TGZ78180.1"/>
    </source>
</evidence>
<keyword evidence="3" id="KW-1185">Reference proteome</keyword>
<organism evidence="2 3">
    <name type="scientific">Ascodesmis nigricans</name>
    <dbReference type="NCBI Taxonomy" id="341454"/>
    <lineage>
        <taxon>Eukaryota</taxon>
        <taxon>Fungi</taxon>
        <taxon>Dikarya</taxon>
        <taxon>Ascomycota</taxon>
        <taxon>Pezizomycotina</taxon>
        <taxon>Pezizomycetes</taxon>
        <taxon>Pezizales</taxon>
        <taxon>Ascodesmidaceae</taxon>
        <taxon>Ascodesmis</taxon>
    </lineage>
</organism>
<gene>
    <name evidence="2" type="ORF">EX30DRAFT_343396</name>
</gene>
<protein>
    <submittedName>
        <fullName evidence="2">Uncharacterized protein</fullName>
    </submittedName>
</protein>
<sequence length="105" mass="11290">MSGIQNVGLCCTVLYCAVLCCTVLYGIGLRYLWNSGGAGHKTLELGREPGIQLPLHEVEGADDSRLAIMTRMPYCTVSNNTDLYRPLPLSRALGRCRALGSESGA</sequence>
<keyword evidence="1" id="KW-0472">Membrane</keyword>
<evidence type="ECO:0000256" key="1">
    <source>
        <dbReference type="SAM" id="Phobius"/>
    </source>
</evidence>
<reference evidence="2 3" key="1">
    <citation type="submission" date="2019-04" db="EMBL/GenBank/DDBJ databases">
        <title>Comparative genomics and transcriptomics to analyze fruiting body development in filamentous ascomycetes.</title>
        <authorList>
            <consortium name="DOE Joint Genome Institute"/>
            <person name="Lutkenhaus R."/>
            <person name="Traeger S."/>
            <person name="Breuer J."/>
            <person name="Kuo A."/>
            <person name="Lipzen A."/>
            <person name="Pangilinan J."/>
            <person name="Dilworth D."/>
            <person name="Sandor L."/>
            <person name="Poggeler S."/>
            <person name="Barry K."/>
            <person name="Grigoriev I.V."/>
            <person name="Nowrousian M."/>
        </authorList>
    </citation>
    <scope>NUCLEOTIDE SEQUENCE [LARGE SCALE GENOMIC DNA]</scope>
    <source>
        <strain evidence="2 3">CBS 389.68</strain>
    </source>
</reference>